<accession>A0ABV6FIP4</accession>
<comment type="subcellular location">
    <subcellularLocation>
        <location evidence="1">Cytoplasm</location>
    </subcellularLocation>
</comment>
<protein>
    <recommendedName>
        <fullName evidence="1">Sulfur carrier protein FdhD</fullName>
    </recommendedName>
</protein>
<dbReference type="EMBL" id="JBHLWP010000013">
    <property type="protein sequence ID" value="MFC0253399.1"/>
    <property type="molecule type" value="Genomic_DNA"/>
</dbReference>
<comment type="caution">
    <text evidence="2">The sequence shown here is derived from an EMBL/GenBank/DDBJ whole genome shotgun (WGS) entry which is preliminary data.</text>
</comment>
<gene>
    <name evidence="1" type="primary">fdhD</name>
    <name evidence="2" type="ORF">ACFFJK_15985</name>
</gene>
<dbReference type="PANTHER" id="PTHR30592:SF4">
    <property type="entry name" value="SULFUR CARRIER PROTEIN FDHD"/>
    <property type="match status" value="1"/>
</dbReference>
<evidence type="ECO:0000313" key="2">
    <source>
        <dbReference type="EMBL" id="MFC0253399.1"/>
    </source>
</evidence>
<dbReference type="InterPro" id="IPR003786">
    <property type="entry name" value="FdhD"/>
</dbReference>
<dbReference type="PANTHER" id="PTHR30592">
    <property type="entry name" value="FORMATE DEHYDROGENASE"/>
    <property type="match status" value="1"/>
</dbReference>
<dbReference type="RefSeq" id="WP_379680438.1">
    <property type="nucleotide sequence ID" value="NZ_JBHLWP010000013.1"/>
</dbReference>
<keyword evidence="1" id="KW-0963">Cytoplasm</keyword>
<dbReference type="Proteomes" id="UP001589773">
    <property type="component" value="Unassembled WGS sequence"/>
</dbReference>
<organism evidence="2 3">
    <name type="scientific">Massilia consociata</name>
    <dbReference type="NCBI Taxonomy" id="760117"/>
    <lineage>
        <taxon>Bacteria</taxon>
        <taxon>Pseudomonadati</taxon>
        <taxon>Pseudomonadota</taxon>
        <taxon>Betaproteobacteria</taxon>
        <taxon>Burkholderiales</taxon>
        <taxon>Oxalobacteraceae</taxon>
        <taxon>Telluria group</taxon>
        <taxon>Massilia</taxon>
    </lineage>
</organism>
<dbReference type="Pfam" id="PF02634">
    <property type="entry name" value="FdhD-NarQ"/>
    <property type="match status" value="1"/>
</dbReference>
<comment type="similarity">
    <text evidence="1">Belongs to the FdhD family.</text>
</comment>
<comment type="caution">
    <text evidence="1">Lacks conserved residue(s) required for the propagation of feature annotation.</text>
</comment>
<proteinExistence type="inferred from homology"/>
<evidence type="ECO:0000313" key="3">
    <source>
        <dbReference type="Proteomes" id="UP001589773"/>
    </source>
</evidence>
<keyword evidence="1" id="KW-0501">Molybdenum cofactor biosynthesis</keyword>
<dbReference type="SUPFAM" id="SSF53927">
    <property type="entry name" value="Cytidine deaminase-like"/>
    <property type="match status" value="1"/>
</dbReference>
<evidence type="ECO:0000256" key="1">
    <source>
        <dbReference type="HAMAP-Rule" id="MF_00187"/>
    </source>
</evidence>
<dbReference type="Gene3D" id="3.40.140.10">
    <property type="entry name" value="Cytidine Deaminase, domain 2"/>
    <property type="match status" value="1"/>
</dbReference>
<dbReference type="PIRSF" id="PIRSF015626">
    <property type="entry name" value="FdhD"/>
    <property type="match status" value="1"/>
</dbReference>
<comment type="function">
    <text evidence="1">Required for formate dehydrogenase (FDH) activity. Acts as a sulfur carrier protein that transfers sulfur from IscS to the molybdenum cofactor prior to its insertion into FDH.</text>
</comment>
<dbReference type="HAMAP" id="MF_00187">
    <property type="entry name" value="FdhD"/>
    <property type="match status" value="1"/>
</dbReference>
<dbReference type="Gene3D" id="3.10.20.10">
    <property type="match status" value="1"/>
</dbReference>
<dbReference type="InterPro" id="IPR016193">
    <property type="entry name" value="Cytidine_deaminase-like"/>
</dbReference>
<keyword evidence="3" id="KW-1185">Reference proteome</keyword>
<name>A0ABV6FIP4_9BURK</name>
<sequence length="295" mass="32318">MNRPEPPRYRPELSDARARLTHEVCALDERGRRSTIAIPAERPLTVYVDKREIVTLMTLGGAPEALTLGYLRNQRLVRAIEDIVSIQVDWAVDAVAVVTRNGILDVEERTAKKVVTTGCGQGSVFGGLMDEVDQIALPKDARLAQSVVYRIVDTIRTQQSIYKQAGSVHGCALFSHAGELLYFVEDVGRHNAVDAIAGLMWLDGLAGEDKVFYTTGRLTSEMVIKGAQMGIPFLLSRSGTTQMGHMVAEKVGMSLLARCSGKHFLLLAGHERLVLEPDLLEPLNAPYHAHAPRPA</sequence>
<feature type="active site" description="Cysteine persulfide intermediate" evidence="1">
    <location>
        <position position="119"/>
    </location>
</feature>
<reference evidence="2 3" key="1">
    <citation type="submission" date="2024-09" db="EMBL/GenBank/DDBJ databases">
        <authorList>
            <person name="Sun Q."/>
            <person name="Mori K."/>
        </authorList>
    </citation>
    <scope>NUCLEOTIDE SEQUENCE [LARGE SCALE GENOMIC DNA]</scope>
    <source>
        <strain evidence="2 3">CCM 7792</strain>
    </source>
</reference>